<dbReference type="OrthoDB" id="9803063at2"/>
<dbReference type="RefSeq" id="WP_066662427.1">
    <property type="nucleotide sequence ID" value="NZ_CP011402.1"/>
</dbReference>
<evidence type="ECO:0000313" key="2">
    <source>
        <dbReference type="Proteomes" id="UP000182975"/>
    </source>
</evidence>
<gene>
    <name evidence="1" type="ORF">SAMN02910314_01429</name>
</gene>
<dbReference type="AlphaFoldDB" id="A0A172RYE2"/>
<protein>
    <recommendedName>
        <fullName evidence="3">Collagenase-like protease, PrtC family</fullName>
    </recommendedName>
</protein>
<name>A0A172RYE2_9ACTN</name>
<sequence>MLDLNYALPDFTSNLKMNLALIEAWRKNPAVFRDGVRFGSVYGSFPLCKANGGRQYVGLLPYSSNQMHATFTALNEAGVKARLTFTNMFIDGCMLRDDTYIRKILAIASQYDVEVIVYSDEVADYLRENYPFKLVLSTSREITDIDALNDALERYDYVVLNYNLNKDYDFIAQVSHPERLEVMVNELCAPNCPVRQLHYEHESRDQLNGEATLFPEECRRPKADLVDLFSGPIVLSNEEVDALRATYGIRYFKIVGRNRKRENLVDVLLYYLVKPEYHEDVRRLLVG</sequence>
<dbReference type="KEGG" id="ddt:AAY81_05565"/>
<evidence type="ECO:0000313" key="1">
    <source>
        <dbReference type="EMBL" id="SEO86740.1"/>
    </source>
</evidence>
<accession>A0A172RYE2</accession>
<proteinExistence type="predicted"/>
<dbReference type="PATRIC" id="fig|79604.3.peg.1123"/>
<dbReference type="Proteomes" id="UP000182975">
    <property type="component" value="Unassembled WGS sequence"/>
</dbReference>
<dbReference type="STRING" id="79604.AAY81_05565"/>
<reference evidence="2" key="1">
    <citation type="submission" date="2016-10" db="EMBL/GenBank/DDBJ databases">
        <authorList>
            <person name="Varghese N."/>
        </authorList>
    </citation>
    <scope>NUCLEOTIDE SEQUENCE [LARGE SCALE GENOMIC DNA]</scope>
    <source>
        <strain evidence="2">DSM 21843</strain>
    </source>
</reference>
<organism evidence="1 2">
    <name type="scientific">Denitrobacterium detoxificans</name>
    <dbReference type="NCBI Taxonomy" id="79604"/>
    <lineage>
        <taxon>Bacteria</taxon>
        <taxon>Bacillati</taxon>
        <taxon>Actinomycetota</taxon>
        <taxon>Coriobacteriia</taxon>
        <taxon>Eggerthellales</taxon>
        <taxon>Eggerthellaceae</taxon>
        <taxon>Denitrobacterium</taxon>
    </lineage>
</organism>
<evidence type="ECO:0008006" key="3">
    <source>
        <dbReference type="Google" id="ProtNLM"/>
    </source>
</evidence>
<dbReference type="EMBL" id="FOEC01000009">
    <property type="protein sequence ID" value="SEO86740.1"/>
    <property type="molecule type" value="Genomic_DNA"/>
</dbReference>
<keyword evidence="2" id="KW-1185">Reference proteome</keyword>